<organism evidence="1 2">
    <name type="scientific">Leucogyrophana mollusca</name>
    <dbReference type="NCBI Taxonomy" id="85980"/>
    <lineage>
        <taxon>Eukaryota</taxon>
        <taxon>Fungi</taxon>
        <taxon>Dikarya</taxon>
        <taxon>Basidiomycota</taxon>
        <taxon>Agaricomycotina</taxon>
        <taxon>Agaricomycetes</taxon>
        <taxon>Agaricomycetidae</taxon>
        <taxon>Boletales</taxon>
        <taxon>Boletales incertae sedis</taxon>
        <taxon>Leucogyrophana</taxon>
    </lineage>
</organism>
<protein>
    <submittedName>
        <fullName evidence="1">Cytochrome P450</fullName>
    </submittedName>
</protein>
<sequence>MLDLHFVTLSVGWASAIIFGLTLRSWRRKARSKGLPLPPGPRPLPLIGNVFDINIAEPWLSYTDWGKTYGDLVYSNVLGQDFIVINSEKVARELLEQRSAIYSDRPYISTNKLFGMDFNTGLLGYGDKWRLHRKMFNMALRSEVTDTYHPLQLQKARQLVENLLNSPSEYETHVKTLSASIIMAITYGYKVAQRDDPLVARLERFIGLFLEALTPERAALIGAIPFLAYLPSWFPGGRYKRKAVECRKLSTEILNEPVERVKMDMAAGTAPKSMVSDLLEKYGEGSGTHDEQHAMKATAATVFLGGAETTDSTMLVFIFAMVLHPDVQRKAQEEIDRVVGKDRLPDFTDRAFLPYVEAVFLEVLRWRPTVPLALPHSTTTSDVYEGYYIPQGALLLANLWAITHNEERFPDPMAFKPERHLTVEGKLAQGTTSPSFGYGRRICPGRYLADGSVWASIVSVLATLRVSKAKDAEGNEIEIKMEFTTGLAIRPRPFACTFTSRSAEAEEMLRSVNAEGR</sequence>
<proteinExistence type="predicted"/>
<comment type="caution">
    <text evidence="1">The sequence shown here is derived from an EMBL/GenBank/DDBJ whole genome shotgun (WGS) entry which is preliminary data.</text>
</comment>
<gene>
    <name evidence="1" type="ORF">BV22DRAFT_80550</name>
</gene>
<reference evidence="1" key="1">
    <citation type="journal article" date="2021" name="New Phytol.">
        <title>Evolutionary innovations through gain and loss of genes in the ectomycorrhizal Boletales.</title>
        <authorList>
            <person name="Wu G."/>
            <person name="Miyauchi S."/>
            <person name="Morin E."/>
            <person name="Kuo A."/>
            <person name="Drula E."/>
            <person name="Varga T."/>
            <person name="Kohler A."/>
            <person name="Feng B."/>
            <person name="Cao Y."/>
            <person name="Lipzen A."/>
            <person name="Daum C."/>
            <person name="Hundley H."/>
            <person name="Pangilinan J."/>
            <person name="Johnson J."/>
            <person name="Barry K."/>
            <person name="LaButti K."/>
            <person name="Ng V."/>
            <person name="Ahrendt S."/>
            <person name="Min B."/>
            <person name="Choi I.G."/>
            <person name="Park H."/>
            <person name="Plett J.M."/>
            <person name="Magnuson J."/>
            <person name="Spatafora J.W."/>
            <person name="Nagy L.G."/>
            <person name="Henrissat B."/>
            <person name="Grigoriev I.V."/>
            <person name="Yang Z.L."/>
            <person name="Xu J."/>
            <person name="Martin F.M."/>
        </authorList>
    </citation>
    <scope>NUCLEOTIDE SEQUENCE</scope>
    <source>
        <strain evidence="1">KUC20120723A-06</strain>
    </source>
</reference>
<dbReference type="Proteomes" id="UP000790709">
    <property type="component" value="Unassembled WGS sequence"/>
</dbReference>
<name>A0ACB8BXQ3_9AGAM</name>
<dbReference type="EMBL" id="MU266334">
    <property type="protein sequence ID" value="KAH7930184.1"/>
    <property type="molecule type" value="Genomic_DNA"/>
</dbReference>
<evidence type="ECO:0000313" key="1">
    <source>
        <dbReference type="EMBL" id="KAH7930184.1"/>
    </source>
</evidence>
<evidence type="ECO:0000313" key="2">
    <source>
        <dbReference type="Proteomes" id="UP000790709"/>
    </source>
</evidence>
<keyword evidence="2" id="KW-1185">Reference proteome</keyword>
<accession>A0ACB8BXQ3</accession>